<gene>
    <name evidence="2" type="ORF">AU255_16305</name>
</gene>
<evidence type="ECO:0000256" key="1">
    <source>
        <dbReference type="SAM" id="Phobius"/>
    </source>
</evidence>
<proteinExistence type="predicted"/>
<keyword evidence="1" id="KW-0812">Transmembrane</keyword>
<comment type="caution">
    <text evidence="2">The sequence shown here is derived from an EMBL/GenBank/DDBJ whole genome shotgun (WGS) entry which is preliminary data.</text>
</comment>
<sequence>MTQKNILYLIFAIFVFSVGIIVGKIGMISTEKVNVLEERIAALERMNDSGFLLAEQKPENYQFGIDMLEEKLKHIENNIYPRLKLIEQELREYSYARQEQQVDDDEKVLSANDELESSIGLLEQAAAIGVLDKSTQVKLDEIIKKMDPETNKRFWERMFSDLETGKFELPEDDVSNEPVFP</sequence>
<accession>A0A1V8M2L4</accession>
<dbReference type="EMBL" id="LPUF01000003">
    <property type="protein sequence ID" value="OQK15758.1"/>
    <property type="molecule type" value="Genomic_DNA"/>
</dbReference>
<dbReference type="RefSeq" id="WP_080523993.1">
    <property type="nucleotide sequence ID" value="NZ_LPUF01000003.1"/>
</dbReference>
<evidence type="ECO:0000313" key="2">
    <source>
        <dbReference type="EMBL" id="OQK15758.1"/>
    </source>
</evidence>
<keyword evidence="3" id="KW-1185">Reference proteome</keyword>
<name>A0A1V8M2L4_9GAMM</name>
<reference evidence="2 3" key="1">
    <citation type="submission" date="2015-12" db="EMBL/GenBank/DDBJ databases">
        <authorList>
            <person name="Shamseldin A."/>
            <person name="Moawad H."/>
            <person name="Abd El-Rahim W.M."/>
            <person name="Sadowsky M.J."/>
        </authorList>
    </citation>
    <scope>NUCLEOTIDE SEQUENCE [LARGE SCALE GENOMIC DNA]</scope>
    <source>
        <strain evidence="2 3">WF1</strain>
    </source>
</reference>
<protein>
    <submittedName>
        <fullName evidence="2">Uncharacterized protein</fullName>
    </submittedName>
</protein>
<feature type="transmembrane region" description="Helical" evidence="1">
    <location>
        <begin position="6"/>
        <end position="23"/>
    </location>
</feature>
<dbReference type="Proteomes" id="UP000191980">
    <property type="component" value="Unassembled WGS sequence"/>
</dbReference>
<dbReference type="AlphaFoldDB" id="A0A1V8M2L4"/>
<organism evidence="2 3">
    <name type="scientific">Methyloprofundus sedimenti</name>
    <dbReference type="NCBI Taxonomy" id="1420851"/>
    <lineage>
        <taxon>Bacteria</taxon>
        <taxon>Pseudomonadati</taxon>
        <taxon>Pseudomonadota</taxon>
        <taxon>Gammaproteobacteria</taxon>
        <taxon>Methylococcales</taxon>
        <taxon>Methylococcaceae</taxon>
        <taxon>Methyloprofundus</taxon>
    </lineage>
</organism>
<keyword evidence="1" id="KW-1133">Transmembrane helix</keyword>
<evidence type="ECO:0000313" key="3">
    <source>
        <dbReference type="Proteomes" id="UP000191980"/>
    </source>
</evidence>
<keyword evidence="1" id="KW-0472">Membrane</keyword>